<dbReference type="InterPro" id="IPR036291">
    <property type="entry name" value="NAD(P)-bd_dom_sf"/>
</dbReference>
<evidence type="ECO:0000313" key="4">
    <source>
        <dbReference type="Proteomes" id="UP000006753"/>
    </source>
</evidence>
<dbReference type="PANTHER" id="PTHR43060:SF17">
    <property type="entry name" value="L-THREONATE DEHYDROGENASE"/>
    <property type="match status" value="1"/>
</dbReference>
<dbReference type="GO" id="GO:0016491">
    <property type="term" value="F:oxidoreductase activity"/>
    <property type="evidence" value="ECO:0007669"/>
    <property type="project" value="InterPro"/>
</dbReference>
<sequence>MSGKVAFLGLGAMGFGMATNLLKKGFPVTGFDVWQPTLDRFAAAGGKASTSPRETVVDAQYVVFMVATAAQILTALFDEENGAVHSLGKGATVILSSTGPPEHVPHVRQLLDEKYDRSDIELVDAPVSGGTIRAAAGTLTILAAGPASSLVAARPVLDAMAGGSLYIIPGGLGAGTNVKMVHQVLAGIHIAMASEAMGFAAALGLNTKQAFELLKAGRGTSWMFENRVPHMLVEDKTVYSALNIIVKDIGIVTAGGRSADFPLFLSSATEQVLASGVSAGLGLVDDAALVGAYLPQDPQLVRQLASPAAALAADDPKLRLVEKIMAGVHLAAAAEAMSLGVKVGLDARKLFEIISTAAGTSAMFVDGTQQLLSGRWNVGLTVDDVVAELVEAVAEAHRMKYPLHLTGTALQLFQLAKLKGLGREPGIAVSKVWDGAEGPWFPRSGGK</sequence>
<dbReference type="GO" id="GO:0050661">
    <property type="term" value="F:NADP binding"/>
    <property type="evidence" value="ECO:0007669"/>
    <property type="project" value="InterPro"/>
</dbReference>
<feature type="domain" description="6-phosphogluconate dehydrogenase NADP-binding" evidence="1">
    <location>
        <begin position="4"/>
        <end position="162"/>
    </location>
</feature>
<dbReference type="HOGENOM" id="CLU_035117_1_2_1"/>
<organism evidence="3 4">
    <name type="scientific">Marssonina brunnea f. sp. multigermtubi (strain MB_m1)</name>
    <name type="common">Marssonina leaf spot fungus</name>
    <dbReference type="NCBI Taxonomy" id="1072389"/>
    <lineage>
        <taxon>Eukaryota</taxon>
        <taxon>Fungi</taxon>
        <taxon>Dikarya</taxon>
        <taxon>Ascomycota</taxon>
        <taxon>Pezizomycotina</taxon>
        <taxon>Leotiomycetes</taxon>
        <taxon>Helotiales</taxon>
        <taxon>Drepanopezizaceae</taxon>
        <taxon>Drepanopeziza</taxon>
    </lineage>
</organism>
<name>K1XNK8_MARBU</name>
<dbReference type="KEGG" id="mbe:MBM_07746"/>
<dbReference type="RefSeq" id="XP_007295635.1">
    <property type="nucleotide sequence ID" value="XM_007295573.1"/>
</dbReference>
<reference evidence="3 4" key="1">
    <citation type="journal article" date="2012" name="BMC Genomics">
        <title>Sequencing the genome of Marssonina brunnea reveals fungus-poplar co-evolution.</title>
        <authorList>
            <person name="Zhu S."/>
            <person name="Cao Y.-Z."/>
            <person name="Jiang C."/>
            <person name="Tan B.-Y."/>
            <person name="Wang Z."/>
            <person name="Feng S."/>
            <person name="Zhang L."/>
            <person name="Su X.-H."/>
            <person name="Brejova B."/>
            <person name="Vinar T."/>
            <person name="Xu M."/>
            <person name="Wang M.-X."/>
            <person name="Zhang S.-G."/>
            <person name="Huang M.-R."/>
            <person name="Wu R."/>
            <person name="Zhou Y."/>
        </authorList>
    </citation>
    <scope>NUCLEOTIDE SEQUENCE [LARGE SCALE GENOMIC DNA]</scope>
    <source>
        <strain evidence="3 4">MB_m1</strain>
    </source>
</reference>
<dbReference type="Pfam" id="PF14833">
    <property type="entry name" value="NAD_binding_11"/>
    <property type="match status" value="2"/>
</dbReference>
<dbReference type="OrthoDB" id="48988at2759"/>
<accession>K1XNK8</accession>
<dbReference type="AlphaFoldDB" id="K1XNK8"/>
<protein>
    <submittedName>
        <fullName evidence="3">2-hydroxy-3-oxopropionate reductase</fullName>
    </submittedName>
</protein>
<dbReference type="SUPFAM" id="SSF48179">
    <property type="entry name" value="6-phosphogluconate dehydrogenase C-terminal domain-like"/>
    <property type="match status" value="2"/>
</dbReference>
<dbReference type="STRING" id="1072389.K1XNK8"/>
<dbReference type="Gene3D" id="3.40.50.720">
    <property type="entry name" value="NAD(P)-binding Rossmann-like Domain"/>
    <property type="match status" value="1"/>
</dbReference>
<evidence type="ECO:0000259" key="1">
    <source>
        <dbReference type="Pfam" id="PF03446"/>
    </source>
</evidence>
<evidence type="ECO:0000313" key="3">
    <source>
        <dbReference type="EMBL" id="EKD14069.1"/>
    </source>
</evidence>
<dbReference type="Proteomes" id="UP000006753">
    <property type="component" value="Unassembled WGS sequence"/>
</dbReference>
<dbReference type="InParanoid" id="K1XNK8"/>
<gene>
    <name evidence="3" type="ORF">MBM_07746</name>
</gene>
<feature type="domain" description="3-hydroxyisobutyrate dehydrogenase-like NAD-binding" evidence="2">
    <location>
        <begin position="173"/>
        <end position="292"/>
    </location>
</feature>
<dbReference type="InterPro" id="IPR006115">
    <property type="entry name" value="6PGDH_NADP-bd"/>
</dbReference>
<evidence type="ECO:0000259" key="2">
    <source>
        <dbReference type="Pfam" id="PF14833"/>
    </source>
</evidence>
<feature type="domain" description="3-hydroxyisobutyrate dehydrogenase-like NAD-binding" evidence="2">
    <location>
        <begin position="320"/>
        <end position="424"/>
    </location>
</feature>
<keyword evidence="4" id="KW-1185">Reference proteome</keyword>
<dbReference type="GeneID" id="18763681"/>
<dbReference type="PROSITE" id="PS00895">
    <property type="entry name" value="3_HYDROXYISOBUT_DH"/>
    <property type="match status" value="1"/>
</dbReference>
<dbReference type="EMBL" id="JH921447">
    <property type="protein sequence ID" value="EKD14069.1"/>
    <property type="molecule type" value="Genomic_DNA"/>
</dbReference>
<dbReference type="eggNOG" id="KOG0409">
    <property type="taxonomic scope" value="Eukaryota"/>
</dbReference>
<dbReference type="InterPro" id="IPR008927">
    <property type="entry name" value="6-PGluconate_DH-like_C_sf"/>
</dbReference>
<dbReference type="PANTHER" id="PTHR43060">
    <property type="entry name" value="3-HYDROXYISOBUTYRATE DEHYDROGENASE-LIKE 1, MITOCHONDRIAL-RELATED"/>
    <property type="match status" value="1"/>
</dbReference>
<dbReference type="Pfam" id="PF03446">
    <property type="entry name" value="NAD_binding_2"/>
    <property type="match status" value="1"/>
</dbReference>
<dbReference type="InterPro" id="IPR002204">
    <property type="entry name" value="3-OH-isobutyrate_DH-rel_CS"/>
</dbReference>
<dbReference type="InterPro" id="IPR013328">
    <property type="entry name" value="6PGD_dom2"/>
</dbReference>
<dbReference type="Gene3D" id="1.10.1040.10">
    <property type="entry name" value="N-(1-d-carboxylethyl)-l-norvaline Dehydrogenase, domain 2"/>
    <property type="match status" value="2"/>
</dbReference>
<dbReference type="OMA" id="AGWNAMF"/>
<dbReference type="GO" id="GO:0051287">
    <property type="term" value="F:NAD binding"/>
    <property type="evidence" value="ECO:0007669"/>
    <property type="project" value="InterPro"/>
</dbReference>
<dbReference type="InterPro" id="IPR029154">
    <property type="entry name" value="HIBADH-like_NADP-bd"/>
</dbReference>
<proteinExistence type="predicted"/>
<dbReference type="SUPFAM" id="SSF51735">
    <property type="entry name" value="NAD(P)-binding Rossmann-fold domains"/>
    <property type="match status" value="1"/>
</dbReference>